<name>A0A699VKX6_TANCI</name>
<comment type="caution">
    <text evidence="1">The sequence shown here is derived from an EMBL/GenBank/DDBJ whole genome shotgun (WGS) entry which is preliminary data.</text>
</comment>
<dbReference type="AlphaFoldDB" id="A0A699VKX6"/>
<protein>
    <submittedName>
        <fullName evidence="1">UvrD-like helicase, ATP-binding domain, P-loop containing nucleoside triphosphate hydrolase</fullName>
    </submittedName>
</protein>
<keyword evidence="1" id="KW-0547">Nucleotide-binding</keyword>
<evidence type="ECO:0000313" key="1">
    <source>
        <dbReference type="EMBL" id="GFD36252.1"/>
    </source>
</evidence>
<sequence length="78" mass="8553">PKTSLISGEAPILLESGNDENAIVTIFSGSESSGEVVGFGAEQVILVRDERERLKFVNTLEDKLLFSLYWSVSDLSFT</sequence>
<dbReference type="GO" id="GO:0005524">
    <property type="term" value="F:ATP binding"/>
    <property type="evidence" value="ECO:0007669"/>
    <property type="project" value="UniProtKB-KW"/>
</dbReference>
<dbReference type="GO" id="GO:0004386">
    <property type="term" value="F:helicase activity"/>
    <property type="evidence" value="ECO:0007669"/>
    <property type="project" value="UniProtKB-KW"/>
</dbReference>
<dbReference type="GO" id="GO:0016787">
    <property type="term" value="F:hydrolase activity"/>
    <property type="evidence" value="ECO:0007669"/>
    <property type="project" value="UniProtKB-KW"/>
</dbReference>
<reference evidence="1" key="1">
    <citation type="journal article" date="2019" name="Sci. Rep.">
        <title>Draft genome of Tanacetum cinerariifolium, the natural source of mosquito coil.</title>
        <authorList>
            <person name="Yamashiro T."/>
            <person name="Shiraishi A."/>
            <person name="Satake H."/>
            <person name="Nakayama K."/>
        </authorList>
    </citation>
    <scope>NUCLEOTIDE SEQUENCE</scope>
</reference>
<dbReference type="PANTHER" id="PTHR21529">
    <property type="entry name" value="MAMMARY TURMOR VIRUS RECEPTOR HOMOLOG 1, 2 MTVR1, 2"/>
    <property type="match status" value="1"/>
</dbReference>
<organism evidence="1">
    <name type="scientific">Tanacetum cinerariifolium</name>
    <name type="common">Dalmatian daisy</name>
    <name type="synonym">Chrysanthemum cinerariifolium</name>
    <dbReference type="NCBI Taxonomy" id="118510"/>
    <lineage>
        <taxon>Eukaryota</taxon>
        <taxon>Viridiplantae</taxon>
        <taxon>Streptophyta</taxon>
        <taxon>Embryophyta</taxon>
        <taxon>Tracheophyta</taxon>
        <taxon>Spermatophyta</taxon>
        <taxon>Magnoliopsida</taxon>
        <taxon>eudicotyledons</taxon>
        <taxon>Gunneridae</taxon>
        <taxon>Pentapetalae</taxon>
        <taxon>asterids</taxon>
        <taxon>campanulids</taxon>
        <taxon>Asterales</taxon>
        <taxon>Asteraceae</taxon>
        <taxon>Asteroideae</taxon>
        <taxon>Anthemideae</taxon>
        <taxon>Anthemidinae</taxon>
        <taxon>Tanacetum</taxon>
    </lineage>
</organism>
<proteinExistence type="predicted"/>
<dbReference type="InterPro" id="IPR039904">
    <property type="entry name" value="TRANK1"/>
</dbReference>
<accession>A0A699VKX6</accession>
<dbReference type="EMBL" id="BKCJ011469217">
    <property type="protein sequence ID" value="GFD36252.1"/>
    <property type="molecule type" value="Genomic_DNA"/>
</dbReference>
<feature type="non-terminal residue" evidence="1">
    <location>
        <position position="1"/>
    </location>
</feature>
<keyword evidence="1" id="KW-0378">Hydrolase</keyword>
<keyword evidence="1" id="KW-0347">Helicase</keyword>
<gene>
    <name evidence="1" type="ORF">Tci_908221</name>
</gene>
<keyword evidence="1" id="KW-0067">ATP-binding</keyword>
<dbReference type="PANTHER" id="PTHR21529:SF4">
    <property type="entry name" value="TPR AND ANKYRIN REPEAT-CONTAINING PROTEIN 1"/>
    <property type="match status" value="1"/>
</dbReference>